<keyword evidence="2" id="KW-1185">Reference proteome</keyword>
<name>A0A1A9QDL1_9MOLU</name>
<protein>
    <submittedName>
        <fullName evidence="1">Uncharacterized protein</fullName>
    </submittedName>
</protein>
<dbReference type="EMBL" id="LWUJ01000010">
    <property type="protein sequence ID" value="OAL10553.1"/>
    <property type="molecule type" value="Genomic_DNA"/>
</dbReference>
<evidence type="ECO:0000313" key="1">
    <source>
        <dbReference type="EMBL" id="OAL10553.1"/>
    </source>
</evidence>
<dbReference type="RefSeq" id="WP_187149788.1">
    <property type="nucleotide sequence ID" value="NZ_LWUJ01000010.1"/>
</dbReference>
<gene>
    <name evidence="1" type="ORF">A6V39_00615</name>
</gene>
<dbReference type="Proteomes" id="UP000077623">
    <property type="component" value="Unassembled WGS sequence"/>
</dbReference>
<proteinExistence type="predicted"/>
<evidence type="ECO:0000313" key="2">
    <source>
        <dbReference type="Proteomes" id="UP000077623"/>
    </source>
</evidence>
<dbReference type="AlphaFoldDB" id="A0A1A9QDL1"/>
<reference evidence="2" key="1">
    <citation type="submission" date="2016-04" db="EMBL/GenBank/DDBJ databases">
        <authorList>
            <person name="Quiroz-Castaneda R.E."/>
            <person name="Martinez-Ocampo F."/>
        </authorList>
    </citation>
    <scope>NUCLEOTIDE SEQUENCE [LARGE SCALE GENOMIC DNA]</scope>
    <source>
        <strain evidence="2">INIFAP01</strain>
    </source>
</reference>
<dbReference type="STRING" id="432608.A6V39_00615"/>
<organism evidence="1 2">
    <name type="scientific">Candidatus Mycoplasma haematobovis</name>
    <dbReference type="NCBI Taxonomy" id="432608"/>
    <lineage>
        <taxon>Bacteria</taxon>
        <taxon>Bacillati</taxon>
        <taxon>Mycoplasmatota</taxon>
        <taxon>Mollicutes</taxon>
        <taxon>Mycoplasmataceae</taxon>
        <taxon>Mycoplasma</taxon>
    </lineage>
</organism>
<sequence length="231" mass="26359">MRLKSAIATTAISLVGGAGAGAYAGGLLEFINNGREIILISSTSEKSSPLRDKLEEEGFKVLDTSQDSDEWKEVLAEYRKATTRSFTGVSDAHITEAQLRSRCAEHLKQKSNAGHGYSLARQWCVKKEKMINVFKRGKRRILNVDTLTRRDFPLWERKLKELQRNKTKFKNISVPIEESERAKNENINAIKKECWWLDIDGMETTSDMFETNFKLAWKLCSVKQNPNELSK</sequence>
<comment type="caution">
    <text evidence="1">The sequence shown here is derived from an EMBL/GenBank/DDBJ whole genome shotgun (WGS) entry which is preliminary data.</text>
</comment>
<accession>A0A1A9QDL1</accession>